<evidence type="ECO:0000313" key="2">
    <source>
        <dbReference type="Proteomes" id="UP000269940"/>
    </source>
</evidence>
<name>A0A386KBG2_9CAUD</name>
<protein>
    <submittedName>
        <fullName evidence="1">Uncharacterized protein</fullName>
    </submittedName>
</protein>
<sequence length="89" mass="10358">MSAKECVASVLAYNDDSDVKSDLLYYKEFDEFLFQLFYSEYFDCIIKIVGNRSFMDQEGGWTMYASSESAIETLKWKAGLKNIKKYLTD</sequence>
<gene>
    <name evidence="1" type="ORF">Aci05_110</name>
</gene>
<dbReference type="Proteomes" id="UP000269940">
    <property type="component" value="Segment"/>
</dbReference>
<reference evidence="1 2" key="1">
    <citation type="submission" date="2018-08" db="EMBL/GenBank/DDBJ databases">
        <title>Complete genome sequence of five Acinetobacter baumannii phages from Abidjan, Cote d'Ivoire.</title>
        <authorList>
            <person name="Essoh C."/>
            <person name="Vernadet J.-P."/>
            <person name="Vergnaud G."/>
            <person name="Resch G."/>
            <person name="Pourcel C."/>
        </authorList>
    </citation>
    <scope>NUCLEOTIDE SEQUENCE [LARGE SCALE GENOMIC DNA]</scope>
</reference>
<accession>A0A386KBG2</accession>
<keyword evidence="2" id="KW-1185">Reference proteome</keyword>
<evidence type="ECO:0000313" key="1">
    <source>
        <dbReference type="EMBL" id="AYD82419.1"/>
    </source>
</evidence>
<organism evidence="1 2">
    <name type="scientific">Acinetobacter phage vB_AbaM_B09_Aci05</name>
    <dbReference type="NCBI Taxonomy" id="2315458"/>
    <lineage>
        <taxon>Viruses</taxon>
        <taxon>Duplodnaviria</taxon>
        <taxon>Heunggongvirae</taxon>
        <taxon>Uroviricota</taxon>
        <taxon>Caudoviricetes</taxon>
        <taxon>Saclayvirus</taxon>
        <taxon>Saclayvirus Aci05</taxon>
    </lineage>
</organism>
<proteinExistence type="predicted"/>
<dbReference type="EMBL" id="MH746814">
    <property type="protein sequence ID" value="AYD82419.1"/>
    <property type="molecule type" value="Genomic_DNA"/>
</dbReference>